<keyword evidence="1" id="KW-0805">Transcription regulation</keyword>
<dbReference type="Gene3D" id="1.10.10.60">
    <property type="entry name" value="Homeodomain-like"/>
    <property type="match status" value="1"/>
</dbReference>
<accession>A0ABU5VZC9</accession>
<evidence type="ECO:0000313" key="5">
    <source>
        <dbReference type="EMBL" id="MEA9358435.1"/>
    </source>
</evidence>
<keyword evidence="3" id="KW-0804">Transcription</keyword>
<sequence length="271" mass="31233">MELRIINLKSITKLTQVALYSAMIIPKGKGVCKVDSGTYPFEGPSILFLTPFQKLNFTEVDVEDVKLLQFHGDFYCIELHQPEVACNGLLFNNVYLSPFIKLSTSELLKSRELFSSIENELKNPDKSILTSYLQLFLAIASRIKRAEVGDKLVSPGKDVKMEEFKELIDRHFLSKRRPSDYAKLLNLQMDSLTKRSKKYFTKSPSQLIHERIIIEARRELHLTRKSVKAIAFTLEFKDEHYFSRFFKKEVGLSPQMFRQKAGISIIADLSI</sequence>
<keyword evidence="2" id="KW-0238">DNA-binding</keyword>
<dbReference type="SMART" id="SM00342">
    <property type="entry name" value="HTH_ARAC"/>
    <property type="match status" value="1"/>
</dbReference>
<proteinExistence type="predicted"/>
<dbReference type="Proteomes" id="UP001302274">
    <property type="component" value="Unassembled WGS sequence"/>
</dbReference>
<protein>
    <submittedName>
        <fullName evidence="5">Helix-turn-helix domain-containing protein</fullName>
    </submittedName>
</protein>
<dbReference type="EMBL" id="JAYGJQ010000003">
    <property type="protein sequence ID" value="MEA9358435.1"/>
    <property type="molecule type" value="Genomic_DNA"/>
</dbReference>
<dbReference type="RefSeq" id="WP_323578838.1">
    <property type="nucleotide sequence ID" value="NZ_JAYGJQ010000003.1"/>
</dbReference>
<name>A0ABU5VZC9_9BACT</name>
<feature type="domain" description="HTH araC/xylS-type" evidence="4">
    <location>
        <begin position="162"/>
        <end position="260"/>
    </location>
</feature>
<evidence type="ECO:0000256" key="1">
    <source>
        <dbReference type="ARBA" id="ARBA00023015"/>
    </source>
</evidence>
<evidence type="ECO:0000313" key="6">
    <source>
        <dbReference type="Proteomes" id="UP001302274"/>
    </source>
</evidence>
<reference evidence="5 6" key="1">
    <citation type="submission" date="2023-11" db="EMBL/GenBank/DDBJ databases">
        <title>A Novel Polar Bacteriovorax (B. antarcticus) Isolated from the Biocrust in Antarctica.</title>
        <authorList>
            <person name="Mun W."/>
            <person name="Choi S.Y."/>
            <person name="Mitchell R.J."/>
        </authorList>
    </citation>
    <scope>NUCLEOTIDE SEQUENCE [LARGE SCALE GENOMIC DNA]</scope>
    <source>
        <strain evidence="5 6">PP10</strain>
    </source>
</reference>
<comment type="caution">
    <text evidence="5">The sequence shown here is derived from an EMBL/GenBank/DDBJ whole genome shotgun (WGS) entry which is preliminary data.</text>
</comment>
<dbReference type="SUPFAM" id="SSF46689">
    <property type="entry name" value="Homeodomain-like"/>
    <property type="match status" value="1"/>
</dbReference>
<evidence type="ECO:0000256" key="2">
    <source>
        <dbReference type="ARBA" id="ARBA00023125"/>
    </source>
</evidence>
<dbReference type="InterPro" id="IPR009057">
    <property type="entry name" value="Homeodomain-like_sf"/>
</dbReference>
<evidence type="ECO:0000259" key="4">
    <source>
        <dbReference type="PROSITE" id="PS01124"/>
    </source>
</evidence>
<dbReference type="Pfam" id="PF12833">
    <property type="entry name" value="HTH_18"/>
    <property type="match status" value="1"/>
</dbReference>
<dbReference type="PANTHER" id="PTHR43280:SF32">
    <property type="entry name" value="TRANSCRIPTIONAL REGULATORY PROTEIN"/>
    <property type="match status" value="1"/>
</dbReference>
<organism evidence="5 6">
    <name type="scientific">Bacteriovorax antarcticus</name>
    <dbReference type="NCBI Taxonomy" id="3088717"/>
    <lineage>
        <taxon>Bacteria</taxon>
        <taxon>Pseudomonadati</taxon>
        <taxon>Bdellovibrionota</taxon>
        <taxon>Bacteriovoracia</taxon>
        <taxon>Bacteriovoracales</taxon>
        <taxon>Bacteriovoracaceae</taxon>
        <taxon>Bacteriovorax</taxon>
    </lineage>
</organism>
<dbReference type="PANTHER" id="PTHR43280">
    <property type="entry name" value="ARAC-FAMILY TRANSCRIPTIONAL REGULATOR"/>
    <property type="match status" value="1"/>
</dbReference>
<gene>
    <name evidence="5" type="ORF">SHI21_19520</name>
</gene>
<dbReference type="PROSITE" id="PS01124">
    <property type="entry name" value="HTH_ARAC_FAMILY_2"/>
    <property type="match status" value="1"/>
</dbReference>
<keyword evidence="6" id="KW-1185">Reference proteome</keyword>
<evidence type="ECO:0000256" key="3">
    <source>
        <dbReference type="ARBA" id="ARBA00023163"/>
    </source>
</evidence>
<dbReference type="InterPro" id="IPR018060">
    <property type="entry name" value="HTH_AraC"/>
</dbReference>